<organism evidence="2">
    <name type="scientific">Anguilla anguilla</name>
    <name type="common">European freshwater eel</name>
    <name type="synonym">Muraena anguilla</name>
    <dbReference type="NCBI Taxonomy" id="7936"/>
    <lineage>
        <taxon>Eukaryota</taxon>
        <taxon>Metazoa</taxon>
        <taxon>Chordata</taxon>
        <taxon>Craniata</taxon>
        <taxon>Vertebrata</taxon>
        <taxon>Euteleostomi</taxon>
        <taxon>Actinopterygii</taxon>
        <taxon>Neopterygii</taxon>
        <taxon>Teleostei</taxon>
        <taxon>Anguilliformes</taxon>
        <taxon>Anguillidae</taxon>
        <taxon>Anguilla</taxon>
    </lineage>
</organism>
<accession>A0A0E9WMH3</accession>
<reference evidence="2" key="2">
    <citation type="journal article" date="2015" name="Fish Shellfish Immunol.">
        <title>Early steps in the European eel (Anguilla anguilla)-Vibrio vulnificus interaction in the gills: Role of the RtxA13 toxin.</title>
        <authorList>
            <person name="Callol A."/>
            <person name="Pajuelo D."/>
            <person name="Ebbesson L."/>
            <person name="Teles M."/>
            <person name="MacKenzie S."/>
            <person name="Amaro C."/>
        </authorList>
    </citation>
    <scope>NUCLEOTIDE SEQUENCE</scope>
</reference>
<evidence type="ECO:0000313" key="2">
    <source>
        <dbReference type="EMBL" id="JAH91501.1"/>
    </source>
</evidence>
<reference evidence="2" key="1">
    <citation type="submission" date="2014-11" db="EMBL/GenBank/DDBJ databases">
        <authorList>
            <person name="Amaro Gonzalez C."/>
        </authorList>
    </citation>
    <scope>NUCLEOTIDE SEQUENCE</scope>
</reference>
<protein>
    <submittedName>
        <fullName evidence="2">Uncharacterized protein</fullName>
    </submittedName>
</protein>
<feature type="region of interest" description="Disordered" evidence="1">
    <location>
        <begin position="1"/>
        <end position="35"/>
    </location>
</feature>
<proteinExistence type="predicted"/>
<dbReference type="AlphaFoldDB" id="A0A0E9WMH3"/>
<dbReference type="EMBL" id="GBXM01017076">
    <property type="protein sequence ID" value="JAH91501.1"/>
    <property type="molecule type" value="Transcribed_RNA"/>
</dbReference>
<sequence length="71" mass="8085">MLPKCYQSKRLNSRNNRNHFHSGEQGEHGSQTKNTHLHVEIKQAVKNVSNKSSAVSKITYGIHTLFPGREK</sequence>
<evidence type="ECO:0000256" key="1">
    <source>
        <dbReference type="SAM" id="MobiDB-lite"/>
    </source>
</evidence>
<name>A0A0E9WMH3_ANGAN</name>